<accession>A0AB34FFS9</accession>
<evidence type="ECO:0000313" key="2">
    <source>
        <dbReference type="EMBL" id="KAJ6437883.1"/>
    </source>
</evidence>
<dbReference type="AlphaFoldDB" id="A0AB34FFS9"/>
<dbReference type="Proteomes" id="UP001163105">
    <property type="component" value="Unassembled WGS sequence"/>
</dbReference>
<organism evidence="2 3">
    <name type="scientific">Purpureocillium lavendulum</name>
    <dbReference type="NCBI Taxonomy" id="1247861"/>
    <lineage>
        <taxon>Eukaryota</taxon>
        <taxon>Fungi</taxon>
        <taxon>Dikarya</taxon>
        <taxon>Ascomycota</taxon>
        <taxon>Pezizomycotina</taxon>
        <taxon>Sordariomycetes</taxon>
        <taxon>Hypocreomycetidae</taxon>
        <taxon>Hypocreales</taxon>
        <taxon>Ophiocordycipitaceae</taxon>
        <taxon>Purpureocillium</taxon>
    </lineage>
</organism>
<reference evidence="2" key="1">
    <citation type="submission" date="2023-01" db="EMBL/GenBank/DDBJ databases">
        <title>The growth and conidiation of Purpureocillium lavendulum are regulated by nitrogen source and histone H3K14 acetylation.</title>
        <authorList>
            <person name="Tang P."/>
            <person name="Han J."/>
            <person name="Zhang C."/>
            <person name="Tang P."/>
            <person name="Qi F."/>
            <person name="Zhang K."/>
            <person name="Liang L."/>
        </authorList>
    </citation>
    <scope>NUCLEOTIDE SEQUENCE</scope>
    <source>
        <strain evidence="2">YMF1.00683</strain>
    </source>
</reference>
<sequence>MMITTGFIALCLCVLAHAQADMSVYGCSGRSFTGHCETFTCPYQACCQLPGFFQTSLVSVRSSGSYSFRLFTDEGCKYHCNDNDNRSRLVDAQGWNNIGAAAYACVDGPF</sequence>
<feature type="signal peptide" evidence="1">
    <location>
        <begin position="1"/>
        <end position="18"/>
    </location>
</feature>
<feature type="chain" id="PRO_5044207137" evidence="1">
    <location>
        <begin position="19"/>
        <end position="110"/>
    </location>
</feature>
<evidence type="ECO:0000313" key="3">
    <source>
        <dbReference type="Proteomes" id="UP001163105"/>
    </source>
</evidence>
<gene>
    <name evidence="2" type="ORF">O9K51_09711</name>
</gene>
<proteinExistence type="predicted"/>
<keyword evidence="1" id="KW-0732">Signal</keyword>
<dbReference type="EMBL" id="JAQHRD010000010">
    <property type="protein sequence ID" value="KAJ6437883.1"/>
    <property type="molecule type" value="Genomic_DNA"/>
</dbReference>
<evidence type="ECO:0000256" key="1">
    <source>
        <dbReference type="SAM" id="SignalP"/>
    </source>
</evidence>
<name>A0AB34FFS9_9HYPO</name>
<keyword evidence="3" id="KW-1185">Reference proteome</keyword>
<comment type="caution">
    <text evidence="2">The sequence shown here is derived from an EMBL/GenBank/DDBJ whole genome shotgun (WGS) entry which is preliminary data.</text>
</comment>
<protein>
    <submittedName>
        <fullName evidence="2">Uncharacterized protein</fullName>
    </submittedName>
</protein>